<sequence>MHSCLCITEILEEIFEHAFAAKYGSSTLAVLARTCRVFSEPALDILWRKQTSLIPLLKCLPQDLWILCWGTKYENFREAWALTRDIVREDWVSVRPYARRIKIFEHGPPRESDRCMIQSKTLLRLLDTCPMSLLPNVTQLSYATAFISPWWYEYDATFVPCLVRLLNKNLAQITLDIHSDIMREEVDVMMADICLQCPRTSMFYLGLERSSLFSMFNFTDRLGSLRHLHTLEIDFLEGKPDITALPKNSQQDLFPSLRKFGLTVNCAEYAFPLIENIGSSDLETININIRGPLTAFSLHILFMTFRCNTPWLSSLRSVTLHAKEDTVHDIPPSTTQLLTVFSKLRSVCFLNIGIVLNDDLASKMAKAWPDLEQLAIQNPLQKQDPSNLSLTGLAALAAGCPKLSLLQFKLDARDIPDYVIPRNPLDPVEVSKGIMRLVLSQGSQIDDQSEVTPFLLLLFPKLRVWYLGLEKEELYARWSDVTKQTRLSLT</sequence>
<dbReference type="KEGG" id="sla:SERLADRAFT_479131"/>
<evidence type="ECO:0008006" key="2">
    <source>
        <dbReference type="Google" id="ProtNLM"/>
    </source>
</evidence>
<dbReference type="InterPro" id="IPR032675">
    <property type="entry name" value="LRR_dom_sf"/>
</dbReference>
<reference evidence="1" key="1">
    <citation type="submission" date="2011-04" db="EMBL/GenBank/DDBJ databases">
        <title>Evolution of plant cell wall degrading machinery underlies the functional diversity of forest fungi.</title>
        <authorList>
            <consortium name="US DOE Joint Genome Institute (JGI-PGF)"/>
            <person name="Eastwood D.C."/>
            <person name="Floudas D."/>
            <person name="Binder M."/>
            <person name="Majcherczyk A."/>
            <person name="Schneider P."/>
            <person name="Aerts A."/>
            <person name="Asiegbu F.O."/>
            <person name="Baker S.E."/>
            <person name="Barry K."/>
            <person name="Bendiksby M."/>
            <person name="Blumentritt M."/>
            <person name="Coutinho P.M."/>
            <person name="Cullen D."/>
            <person name="Cullen D."/>
            <person name="Gathman A."/>
            <person name="Goodell B."/>
            <person name="Henrissat B."/>
            <person name="Ihrmark K."/>
            <person name="Kauserud H."/>
            <person name="Kohler A."/>
            <person name="LaButti K."/>
            <person name="Lapidus A."/>
            <person name="Lavin J.L."/>
            <person name="Lee Y.-H."/>
            <person name="Lindquist E."/>
            <person name="Lilly W."/>
            <person name="Lucas S."/>
            <person name="Morin E."/>
            <person name="Murat C."/>
            <person name="Oguiza J.A."/>
            <person name="Park J."/>
            <person name="Pisabarro A.G."/>
            <person name="Riley R."/>
            <person name="Rosling A."/>
            <person name="Salamov A."/>
            <person name="Schmidt O."/>
            <person name="Schmutz J."/>
            <person name="Skrede I."/>
            <person name="Stenlid J."/>
            <person name="Wiebenga A."/>
            <person name="Xie X."/>
            <person name="Kues U."/>
            <person name="Hibbett D.S."/>
            <person name="Hoffmeister D."/>
            <person name="Hogberg N."/>
            <person name="Martin F."/>
            <person name="Grigoriev I.V."/>
            <person name="Watkinson S.C."/>
        </authorList>
    </citation>
    <scope>NUCLEOTIDE SEQUENCE</scope>
    <source>
        <strain evidence="1">S7.9</strain>
    </source>
</reference>
<name>F8PBC5_SERL9</name>
<dbReference type="HOGENOM" id="CLU_021164_0_2_1"/>
<dbReference type="Proteomes" id="UP000008064">
    <property type="component" value="Unassembled WGS sequence"/>
</dbReference>
<gene>
    <name evidence="1" type="ORF">SERLADRAFT_479131</name>
</gene>
<protein>
    <recommendedName>
        <fullName evidence="2">F-box domain-containing protein</fullName>
    </recommendedName>
</protein>
<dbReference type="RefSeq" id="XP_007323698.1">
    <property type="nucleotide sequence ID" value="XM_007323636.1"/>
</dbReference>
<dbReference type="AlphaFoldDB" id="F8PBC5"/>
<dbReference type="EMBL" id="GL945443">
    <property type="protein sequence ID" value="EGO19565.1"/>
    <property type="molecule type" value="Genomic_DNA"/>
</dbReference>
<organism>
    <name type="scientific">Serpula lacrymans var. lacrymans (strain S7.9)</name>
    <name type="common">Dry rot fungus</name>
    <dbReference type="NCBI Taxonomy" id="578457"/>
    <lineage>
        <taxon>Eukaryota</taxon>
        <taxon>Fungi</taxon>
        <taxon>Dikarya</taxon>
        <taxon>Basidiomycota</taxon>
        <taxon>Agaricomycotina</taxon>
        <taxon>Agaricomycetes</taxon>
        <taxon>Agaricomycetidae</taxon>
        <taxon>Boletales</taxon>
        <taxon>Coniophorineae</taxon>
        <taxon>Serpulaceae</taxon>
        <taxon>Serpula</taxon>
    </lineage>
</organism>
<dbReference type="OrthoDB" id="3543113at2759"/>
<dbReference type="GeneID" id="18821304"/>
<accession>F8PBC5</accession>
<evidence type="ECO:0000313" key="1">
    <source>
        <dbReference type="EMBL" id="EGO19565.1"/>
    </source>
</evidence>
<dbReference type="Gene3D" id="3.80.10.10">
    <property type="entry name" value="Ribonuclease Inhibitor"/>
    <property type="match status" value="1"/>
</dbReference>
<proteinExistence type="predicted"/>